<protein>
    <submittedName>
        <fullName evidence="1">Uncharacterized protein</fullName>
    </submittedName>
</protein>
<comment type="caution">
    <text evidence="1">The sequence shown here is derived from an EMBL/GenBank/DDBJ whole genome shotgun (WGS) entry which is preliminary data.</text>
</comment>
<name>A0A1E5T6X5_9BACT</name>
<evidence type="ECO:0000313" key="1">
    <source>
        <dbReference type="EMBL" id="OEK07120.1"/>
    </source>
</evidence>
<proteinExistence type="predicted"/>
<sequence>MKSMSSIRSLISFFLILFLGQLHAQDRDIVESFLKKLKVEYPQFSLIYLNDNIQIKEFVITDRYVVLMDAKWGTKGRSGSYFYLFDRQSMVVQDTLIMQQVSPSFNNNLLVSEDRLFYRPKTGFLEEYTKKVFYDALTLSIPLEEGRFGSLGFHEDSGQASENMFLHFRDARNFIRSDTKKTVFYTINDKTQSYKFKDLADYSYAKRSLYKYLFPSTVTSKGLVLIDGVAGKLVTANQNKSEKSSIVLPKEFNESILNALLYDEQADRLYLRLVFKNDEKLYRLSGGEFRRLGINLPMAFSEVSIGIGYHRAMHIRDGKLYISLDIEEGGKSYDGLFVADL</sequence>
<dbReference type="Proteomes" id="UP000095552">
    <property type="component" value="Unassembled WGS sequence"/>
</dbReference>
<evidence type="ECO:0000313" key="2">
    <source>
        <dbReference type="Proteomes" id="UP000095552"/>
    </source>
</evidence>
<dbReference type="AlphaFoldDB" id="A0A1E5T6X5"/>
<keyword evidence="2" id="KW-1185">Reference proteome</keyword>
<organism evidence="1 2">
    <name type="scientific">Roseivirga misakiensis</name>
    <dbReference type="NCBI Taxonomy" id="1563681"/>
    <lineage>
        <taxon>Bacteria</taxon>
        <taxon>Pseudomonadati</taxon>
        <taxon>Bacteroidota</taxon>
        <taxon>Cytophagia</taxon>
        <taxon>Cytophagales</taxon>
        <taxon>Roseivirgaceae</taxon>
        <taxon>Roseivirga</taxon>
    </lineage>
</organism>
<dbReference type="STRING" id="1563681.BFP71_05535"/>
<gene>
    <name evidence="1" type="ORF">BFP71_05535</name>
</gene>
<accession>A0A1E5T6X5</accession>
<reference evidence="1 2" key="1">
    <citation type="submission" date="2016-08" db="EMBL/GenBank/DDBJ databases">
        <title>Draft genome of Fabibacter sp. strain SK-8.</title>
        <authorList>
            <person name="Wong S.-K."/>
            <person name="Hamasaki K."/>
            <person name="Yoshizawa S."/>
        </authorList>
    </citation>
    <scope>NUCLEOTIDE SEQUENCE [LARGE SCALE GENOMIC DNA]</scope>
    <source>
        <strain evidence="1 2">SK-8</strain>
    </source>
</reference>
<dbReference type="EMBL" id="MDGQ01000003">
    <property type="protein sequence ID" value="OEK07120.1"/>
    <property type="molecule type" value="Genomic_DNA"/>
</dbReference>